<keyword evidence="2" id="KW-1185">Reference proteome</keyword>
<dbReference type="AlphaFoldDB" id="A0AAD5TUR5"/>
<protein>
    <submittedName>
        <fullName evidence="1">Uncharacterized protein</fullName>
    </submittedName>
</protein>
<dbReference type="InterPro" id="IPR035992">
    <property type="entry name" value="Ricin_B-like_lectins"/>
</dbReference>
<name>A0AAD5TUR5_9FUNG</name>
<organism evidence="1 2">
    <name type="scientific">Clydaea vesicula</name>
    <dbReference type="NCBI Taxonomy" id="447962"/>
    <lineage>
        <taxon>Eukaryota</taxon>
        <taxon>Fungi</taxon>
        <taxon>Fungi incertae sedis</taxon>
        <taxon>Chytridiomycota</taxon>
        <taxon>Chytridiomycota incertae sedis</taxon>
        <taxon>Chytridiomycetes</taxon>
        <taxon>Lobulomycetales</taxon>
        <taxon>Lobulomycetaceae</taxon>
        <taxon>Clydaea</taxon>
    </lineage>
</organism>
<sequence>MFLSATWISKLSSRRYYRIGSDASDIKLKQYDDKQTGKWKMGVELRWNISPNYCMNDSGDIVELKECSAASSWTKLITGQIQSIKSKSCIMFDYKTSTISLEYCNVNNNMQRLYFGKVDNIDDVYACQ</sequence>
<feature type="non-terminal residue" evidence="1">
    <location>
        <position position="128"/>
    </location>
</feature>
<comment type="caution">
    <text evidence="1">The sequence shown here is derived from an EMBL/GenBank/DDBJ whole genome shotgun (WGS) entry which is preliminary data.</text>
</comment>
<reference evidence="1" key="1">
    <citation type="submission" date="2020-05" db="EMBL/GenBank/DDBJ databases">
        <title>Phylogenomic resolution of chytrid fungi.</title>
        <authorList>
            <person name="Stajich J.E."/>
            <person name="Amses K."/>
            <person name="Simmons R."/>
            <person name="Seto K."/>
            <person name="Myers J."/>
            <person name="Bonds A."/>
            <person name="Quandt C.A."/>
            <person name="Barry K."/>
            <person name="Liu P."/>
            <person name="Grigoriev I."/>
            <person name="Longcore J.E."/>
            <person name="James T.Y."/>
        </authorList>
    </citation>
    <scope>NUCLEOTIDE SEQUENCE</scope>
    <source>
        <strain evidence="1">JEL0476</strain>
    </source>
</reference>
<evidence type="ECO:0000313" key="1">
    <source>
        <dbReference type="EMBL" id="KAJ3204767.1"/>
    </source>
</evidence>
<proteinExistence type="predicted"/>
<gene>
    <name evidence="1" type="ORF">HK099_001028</name>
</gene>
<dbReference type="Proteomes" id="UP001211065">
    <property type="component" value="Unassembled WGS sequence"/>
</dbReference>
<accession>A0AAD5TUR5</accession>
<evidence type="ECO:0000313" key="2">
    <source>
        <dbReference type="Proteomes" id="UP001211065"/>
    </source>
</evidence>
<dbReference type="SUPFAM" id="SSF50370">
    <property type="entry name" value="Ricin B-like lectins"/>
    <property type="match status" value="1"/>
</dbReference>
<dbReference type="EMBL" id="JADGJW010001267">
    <property type="protein sequence ID" value="KAJ3204767.1"/>
    <property type="molecule type" value="Genomic_DNA"/>
</dbReference>